<proteinExistence type="predicted"/>
<name>A0ABP6SSQ7_9ACTN</name>
<organism evidence="1 2">
    <name type="scientific">Cryptosporangium minutisporangium</name>
    <dbReference type="NCBI Taxonomy" id="113569"/>
    <lineage>
        <taxon>Bacteria</taxon>
        <taxon>Bacillati</taxon>
        <taxon>Actinomycetota</taxon>
        <taxon>Actinomycetes</taxon>
        <taxon>Cryptosporangiales</taxon>
        <taxon>Cryptosporangiaceae</taxon>
        <taxon>Cryptosporangium</taxon>
    </lineage>
</organism>
<keyword evidence="2" id="KW-1185">Reference proteome</keyword>
<accession>A0ABP6SSQ7</accession>
<dbReference type="Proteomes" id="UP001501676">
    <property type="component" value="Unassembled WGS sequence"/>
</dbReference>
<dbReference type="RefSeq" id="WP_345726548.1">
    <property type="nucleotide sequence ID" value="NZ_BAAAYN010000004.1"/>
</dbReference>
<evidence type="ECO:0008006" key="3">
    <source>
        <dbReference type="Google" id="ProtNLM"/>
    </source>
</evidence>
<protein>
    <recommendedName>
        <fullName evidence="3">YdeI/OmpD-associated family protein</fullName>
    </recommendedName>
</protein>
<comment type="caution">
    <text evidence="1">The sequence shown here is derived from an EMBL/GenBank/DDBJ whole genome shotgun (WGS) entry which is preliminary data.</text>
</comment>
<evidence type="ECO:0000313" key="1">
    <source>
        <dbReference type="EMBL" id="GAA3383135.1"/>
    </source>
</evidence>
<evidence type="ECO:0000313" key="2">
    <source>
        <dbReference type="Proteomes" id="UP001501676"/>
    </source>
</evidence>
<dbReference type="EMBL" id="BAAAYN010000004">
    <property type="protein sequence ID" value="GAA3383135.1"/>
    <property type="molecule type" value="Genomic_DNA"/>
</dbReference>
<dbReference type="Pfam" id="PF13376">
    <property type="entry name" value="OmdA"/>
    <property type="match status" value="1"/>
</dbReference>
<sequence length="83" mass="9529">MTVAIELEGPQRGDHAEDVAAALDASPAAAIFFDSLAQFHRRAYLRWIDATKRRPDQRPERIAEMIRLLEAGRKERPKEETRD</sequence>
<gene>
    <name evidence="1" type="ORF">GCM10020369_07850</name>
</gene>
<reference evidence="2" key="1">
    <citation type="journal article" date="2019" name="Int. J. Syst. Evol. Microbiol.">
        <title>The Global Catalogue of Microorganisms (GCM) 10K type strain sequencing project: providing services to taxonomists for standard genome sequencing and annotation.</title>
        <authorList>
            <consortium name="The Broad Institute Genomics Platform"/>
            <consortium name="The Broad Institute Genome Sequencing Center for Infectious Disease"/>
            <person name="Wu L."/>
            <person name="Ma J."/>
        </authorList>
    </citation>
    <scope>NUCLEOTIDE SEQUENCE [LARGE SCALE GENOMIC DNA]</scope>
    <source>
        <strain evidence="2">JCM 9458</strain>
    </source>
</reference>